<keyword evidence="4" id="KW-1185">Reference proteome</keyword>
<proteinExistence type="predicted"/>
<name>A0A090CF32_PODAN</name>
<dbReference type="Gene3D" id="2.60.200.40">
    <property type="match status" value="1"/>
</dbReference>
<sequence length="567" mass="61335">MDQDAMANPAKTASPEVVEAAGQELNNALVLSPGVTLTLGPESLLIPGRPALLMKLLGTWELSKADTGADQLVTKPNRSCLPSLGTPSSIPYYNILWAETSEDRSWLVVDYAHEDSPHHLMVRNLKFAVPAQTAEQTDDYMIKWVESLLKRAYGTAVRRKRAWVLVNPHAGPGGADKIWDKEVKPIFEAARIPMTIVRTTYSGEAVDLAQVLDIDNYDIAIPCSGDGLPHEVFNGLAKRPDARRALSKIAVCHIPCGSGNAMSCNLYGTHRPTLAALAIIKGIPTPLDLVSITQGEERFVSFLSQALGVIADLDLGTEHLRWMGAARFTVGFLMLVLQKKTYPCDIAVKVEIEHKESVKRHYRERVMLGSTDVEASNGSGQSRACDGTDADGCPTTSSSPSLSAAVDDGGPGLPPLKYGTVMDKLPEGWELVPYEKLGSFYCGNMAYMAPDANFFSAALANDGLMDLIITQGDVSPLKSVGLQMAVDTGEFFDSPLVTYRKISAYRLIPRNAGKGGYLSIDGEARPFEPFQAEIHQGLGLTLSKNGCFEAPGPLNWDKVSTSERLLA</sequence>
<dbReference type="AlphaFoldDB" id="A0A090CF32"/>
<dbReference type="PANTHER" id="PTHR12358">
    <property type="entry name" value="SPHINGOSINE KINASE"/>
    <property type="match status" value="1"/>
</dbReference>
<evidence type="ECO:0000313" key="3">
    <source>
        <dbReference type="EMBL" id="CDP26671.1"/>
    </source>
</evidence>
<dbReference type="GO" id="GO:0046512">
    <property type="term" value="P:sphingosine biosynthetic process"/>
    <property type="evidence" value="ECO:0007669"/>
    <property type="project" value="TreeGrafter"/>
</dbReference>
<dbReference type="InterPro" id="IPR055916">
    <property type="entry name" value="DUF7493"/>
</dbReference>
<dbReference type="PANTHER" id="PTHR12358:SF31">
    <property type="entry name" value="ACYLGLYCEROL KINASE, MITOCHONDRIAL"/>
    <property type="match status" value="1"/>
</dbReference>
<dbReference type="GO" id="GO:0016773">
    <property type="term" value="F:phosphotransferase activity, alcohol group as acceptor"/>
    <property type="evidence" value="ECO:0007669"/>
    <property type="project" value="UniProtKB-ARBA"/>
</dbReference>
<dbReference type="FunCoup" id="A0A090CF32">
    <property type="interactions" value="577"/>
</dbReference>
<dbReference type="Proteomes" id="UP000001197">
    <property type="component" value="Chromosome 3"/>
</dbReference>
<feature type="compositionally biased region" description="Polar residues" evidence="1">
    <location>
        <begin position="373"/>
        <end position="382"/>
    </location>
</feature>
<dbReference type="InterPro" id="IPR017438">
    <property type="entry name" value="ATP-NAD_kinase_N"/>
</dbReference>
<evidence type="ECO:0000256" key="1">
    <source>
        <dbReference type="SAM" id="MobiDB-lite"/>
    </source>
</evidence>
<dbReference type="EMBL" id="FO904938">
    <property type="protein sequence ID" value="CDP26671.1"/>
    <property type="molecule type" value="Genomic_DNA"/>
</dbReference>
<dbReference type="eggNOG" id="KOG1116">
    <property type="taxonomic scope" value="Eukaryota"/>
</dbReference>
<organism evidence="3 4">
    <name type="scientific">Podospora anserina (strain S / ATCC MYA-4624 / DSM 980 / FGSC 10383)</name>
    <name type="common">Pleurage anserina</name>
    <dbReference type="NCBI Taxonomy" id="515849"/>
    <lineage>
        <taxon>Eukaryota</taxon>
        <taxon>Fungi</taxon>
        <taxon>Dikarya</taxon>
        <taxon>Ascomycota</taxon>
        <taxon>Pezizomycotina</taxon>
        <taxon>Sordariomycetes</taxon>
        <taxon>Sordariomycetidae</taxon>
        <taxon>Sordariales</taxon>
        <taxon>Podosporaceae</taxon>
        <taxon>Podospora</taxon>
        <taxon>Podospora anserina</taxon>
    </lineage>
</organism>
<reference evidence="4" key="2">
    <citation type="journal article" date="2014" name="Genetics">
        <title>Maintaining two mating types: Structure of the mating type locus and its role in heterokaryosis in Podospora anserina.</title>
        <authorList>
            <person name="Grognet P."/>
            <person name="Bidard F."/>
            <person name="Kuchly C."/>
            <person name="Tong L.C.H."/>
            <person name="Coppin E."/>
            <person name="Benkhali J.A."/>
            <person name="Couloux A."/>
            <person name="Wincker P."/>
            <person name="Debuchy R."/>
            <person name="Silar P."/>
        </authorList>
    </citation>
    <scope>GENOME REANNOTATION</scope>
    <source>
        <strain evidence="4">S / ATCC MYA-4624 / DSM 980 / FGSC 10383</strain>
    </source>
</reference>
<accession>A0A090CF32</accession>
<keyword evidence="3" id="KW-0418">Kinase</keyword>
<dbReference type="PROSITE" id="PS50146">
    <property type="entry name" value="DAGK"/>
    <property type="match status" value="1"/>
</dbReference>
<dbReference type="GO" id="GO:0001727">
    <property type="term" value="F:lipid kinase activity"/>
    <property type="evidence" value="ECO:0007669"/>
    <property type="project" value="UniProtKB-ARBA"/>
</dbReference>
<dbReference type="InterPro" id="IPR050187">
    <property type="entry name" value="Lipid_Phosphate_FormReg"/>
</dbReference>
<evidence type="ECO:0000313" key="4">
    <source>
        <dbReference type="Proteomes" id="UP000001197"/>
    </source>
</evidence>
<feature type="compositionally biased region" description="Low complexity" evidence="1">
    <location>
        <begin position="394"/>
        <end position="405"/>
    </location>
</feature>
<reference evidence="3 4" key="1">
    <citation type="journal article" date="2008" name="Genome Biol.">
        <title>The genome sequence of the model ascomycete fungus Podospora anserina.</title>
        <authorList>
            <person name="Espagne E."/>
            <person name="Lespinet O."/>
            <person name="Malagnac F."/>
            <person name="Da Silva C."/>
            <person name="Jaillon O."/>
            <person name="Porcel B.M."/>
            <person name="Couloux A."/>
            <person name="Aury J.-M."/>
            <person name="Segurens B."/>
            <person name="Poulain J."/>
            <person name="Anthouard V."/>
            <person name="Grossetete S."/>
            <person name="Khalili H."/>
            <person name="Coppin E."/>
            <person name="Dequard-Chablat M."/>
            <person name="Picard M."/>
            <person name="Contamine V."/>
            <person name="Arnaise S."/>
            <person name="Bourdais A."/>
            <person name="Berteaux-Lecellier V."/>
            <person name="Gautheret D."/>
            <person name="de Vries R.P."/>
            <person name="Battaglia E."/>
            <person name="Coutinho P.M."/>
            <person name="Danchin E.G.J."/>
            <person name="Henrissat B."/>
            <person name="El Khoury R."/>
            <person name="Sainsard-Chanet A."/>
            <person name="Boivin A."/>
            <person name="Pinan-Lucarre B."/>
            <person name="Sellem C.H."/>
            <person name="Debuchy R."/>
            <person name="Wincker P."/>
            <person name="Weissenbach J."/>
            <person name="Silar P."/>
        </authorList>
    </citation>
    <scope>NUCLEOTIDE SEQUENCE [LARGE SCALE GENOMIC DNA]</scope>
    <source>
        <strain evidence="4">S / ATCC MYA-4624 / DSM 980 / FGSC 10383</strain>
    </source>
</reference>
<dbReference type="Pfam" id="PF00781">
    <property type="entry name" value="DAGK_cat"/>
    <property type="match status" value="1"/>
</dbReference>
<dbReference type="SMART" id="SM00046">
    <property type="entry name" value="DAGKc"/>
    <property type="match status" value="1"/>
</dbReference>
<protein>
    <submittedName>
        <fullName evidence="3">Phingoid long chain base kinase</fullName>
    </submittedName>
</protein>
<dbReference type="GO" id="GO:0005737">
    <property type="term" value="C:cytoplasm"/>
    <property type="evidence" value="ECO:0007669"/>
    <property type="project" value="TreeGrafter"/>
</dbReference>
<feature type="region of interest" description="Disordered" evidence="1">
    <location>
        <begin position="373"/>
        <end position="406"/>
    </location>
</feature>
<dbReference type="InterPro" id="IPR016064">
    <property type="entry name" value="NAD/diacylglycerol_kinase_sf"/>
</dbReference>
<feature type="domain" description="DAGKc" evidence="2">
    <location>
        <begin position="157"/>
        <end position="296"/>
    </location>
</feature>
<dbReference type="InParanoid" id="A0A090CF32"/>
<dbReference type="STRING" id="515849.A0A090CF32"/>
<keyword evidence="3" id="KW-0808">Transferase</keyword>
<dbReference type="SUPFAM" id="SSF111331">
    <property type="entry name" value="NAD kinase/diacylglycerol kinase-like"/>
    <property type="match status" value="1"/>
</dbReference>
<dbReference type="Gene3D" id="3.40.50.10330">
    <property type="entry name" value="Probable inorganic polyphosphate/atp-NAD kinase, domain 1"/>
    <property type="match status" value="1"/>
</dbReference>
<evidence type="ECO:0000259" key="2">
    <source>
        <dbReference type="PROSITE" id="PS50146"/>
    </source>
</evidence>
<dbReference type="InterPro" id="IPR001206">
    <property type="entry name" value="Diacylglycerol_kinase_cat_dom"/>
</dbReference>
<dbReference type="GO" id="GO:0016020">
    <property type="term" value="C:membrane"/>
    <property type="evidence" value="ECO:0007669"/>
    <property type="project" value="TreeGrafter"/>
</dbReference>
<dbReference type="Pfam" id="PF24321">
    <property type="entry name" value="DUF7493"/>
    <property type="match status" value="1"/>
</dbReference>